<reference evidence="2" key="1">
    <citation type="submission" date="2018-05" db="EMBL/GenBank/DDBJ databases">
        <authorList>
            <person name="Lanie J.A."/>
            <person name="Ng W.-L."/>
            <person name="Kazmierczak K.M."/>
            <person name="Andrzejewski T.M."/>
            <person name="Davidsen T.M."/>
            <person name="Wayne K.J."/>
            <person name="Tettelin H."/>
            <person name="Glass J.I."/>
            <person name="Rusch D."/>
            <person name="Podicherti R."/>
            <person name="Tsui H.-C.T."/>
            <person name="Winkler M.E."/>
        </authorList>
    </citation>
    <scope>NUCLEOTIDE SEQUENCE</scope>
</reference>
<evidence type="ECO:0000259" key="1">
    <source>
        <dbReference type="Pfam" id="PF02954"/>
    </source>
</evidence>
<name>A0A382AFB1_9ZZZZ</name>
<dbReference type="InterPro" id="IPR002197">
    <property type="entry name" value="HTH_Fis"/>
</dbReference>
<evidence type="ECO:0000313" key="2">
    <source>
        <dbReference type="EMBL" id="SVB00250.1"/>
    </source>
</evidence>
<dbReference type="Gene3D" id="1.10.10.60">
    <property type="entry name" value="Homeodomain-like"/>
    <property type="match status" value="1"/>
</dbReference>
<proteinExistence type="predicted"/>
<dbReference type="AlphaFoldDB" id="A0A382AFB1"/>
<feature type="domain" description="DNA binding HTH" evidence="1">
    <location>
        <begin position="1"/>
        <end position="31"/>
    </location>
</feature>
<gene>
    <name evidence="2" type="ORF">METZ01_LOCUS153104</name>
</gene>
<feature type="non-terminal residue" evidence="2">
    <location>
        <position position="1"/>
    </location>
</feature>
<organism evidence="2">
    <name type="scientific">marine metagenome</name>
    <dbReference type="NCBI Taxonomy" id="408172"/>
    <lineage>
        <taxon>unclassified sequences</taxon>
        <taxon>metagenomes</taxon>
        <taxon>ecological metagenomes</taxon>
    </lineage>
</organism>
<dbReference type="Pfam" id="PF02954">
    <property type="entry name" value="HTH_8"/>
    <property type="match status" value="1"/>
</dbReference>
<sequence>QTLEEVNGNKTKAAENLGISIRTLRNKLASYKNHLEN</sequence>
<dbReference type="SUPFAM" id="SSF46689">
    <property type="entry name" value="Homeodomain-like"/>
    <property type="match status" value="1"/>
</dbReference>
<dbReference type="GO" id="GO:0043565">
    <property type="term" value="F:sequence-specific DNA binding"/>
    <property type="evidence" value="ECO:0007669"/>
    <property type="project" value="InterPro"/>
</dbReference>
<protein>
    <recommendedName>
        <fullName evidence="1">DNA binding HTH domain-containing protein</fullName>
    </recommendedName>
</protein>
<dbReference type="EMBL" id="UINC01025166">
    <property type="protein sequence ID" value="SVB00250.1"/>
    <property type="molecule type" value="Genomic_DNA"/>
</dbReference>
<dbReference type="InterPro" id="IPR009057">
    <property type="entry name" value="Homeodomain-like_sf"/>
</dbReference>
<accession>A0A382AFB1</accession>